<protein>
    <submittedName>
        <fullName evidence="7">HUA1 protein</fullName>
    </submittedName>
</protein>
<evidence type="ECO:0000313" key="8">
    <source>
        <dbReference type="Proteomes" id="UP000649617"/>
    </source>
</evidence>
<dbReference type="Pfam" id="PF00642">
    <property type="entry name" value="zf-CCCH"/>
    <property type="match status" value="1"/>
</dbReference>
<dbReference type="GO" id="GO:0003729">
    <property type="term" value="F:mRNA binding"/>
    <property type="evidence" value="ECO:0007669"/>
    <property type="project" value="InterPro"/>
</dbReference>
<dbReference type="AlphaFoldDB" id="A0A812XIH1"/>
<feature type="domain" description="C3H1-type" evidence="6">
    <location>
        <begin position="27"/>
        <end position="52"/>
    </location>
</feature>
<feature type="zinc finger region" description="C3H1-type" evidence="5">
    <location>
        <begin position="54"/>
        <end position="81"/>
    </location>
</feature>
<feature type="domain" description="C3H1-type" evidence="6">
    <location>
        <begin position="150"/>
        <end position="177"/>
    </location>
</feature>
<feature type="domain" description="C3H1-type" evidence="6">
    <location>
        <begin position="54"/>
        <end position="81"/>
    </location>
</feature>
<organism evidence="7 8">
    <name type="scientific">Symbiodinium pilosum</name>
    <name type="common">Dinoflagellate</name>
    <dbReference type="NCBI Taxonomy" id="2952"/>
    <lineage>
        <taxon>Eukaryota</taxon>
        <taxon>Sar</taxon>
        <taxon>Alveolata</taxon>
        <taxon>Dinophyceae</taxon>
        <taxon>Suessiales</taxon>
        <taxon>Symbiodiniaceae</taxon>
        <taxon>Symbiodinium</taxon>
    </lineage>
</organism>
<feature type="zinc finger region" description="C3H1-type" evidence="5">
    <location>
        <begin position="188"/>
        <end position="215"/>
    </location>
</feature>
<sequence>RCNFGDSCSFSHEVATVPQPWVRITQPAERDICRHFLEGRCNYGDQCSFRHPVAEDTSLCRHFLEGKCTYGDACRFSHGGQTYVPVTVPAAPTKPAPIRVAPPNWKPADDRPVCRHFLEGRCRFGEECRFSHQGEESAARLPPTAPAVPIDDRPLCRHFLEGKCTYGDACRFSHGDAAADVFQPEPMADDRPICRLFLEGKCASGSHCQFSHAVTLDPAIAAALTATPVPYGHTLPEAEARPVCRHFLEGKCNYGDACRFAHT</sequence>
<name>A0A812XIH1_SYMPI</name>
<reference evidence="7" key="1">
    <citation type="submission" date="2021-02" db="EMBL/GenBank/DDBJ databases">
        <authorList>
            <person name="Dougan E. K."/>
            <person name="Rhodes N."/>
            <person name="Thang M."/>
            <person name="Chan C."/>
        </authorList>
    </citation>
    <scope>NUCLEOTIDE SEQUENCE</scope>
</reference>
<feature type="zinc finger region" description="C3H1-type" evidence="5">
    <location>
        <begin position="1"/>
        <end position="15"/>
    </location>
</feature>
<feature type="zinc finger region" description="C3H1-type" evidence="5">
    <location>
        <begin position="27"/>
        <end position="52"/>
    </location>
</feature>
<feature type="zinc finger region" description="C3H1-type" evidence="5">
    <location>
        <begin position="108"/>
        <end position="135"/>
    </location>
</feature>
<dbReference type="Gene3D" id="4.10.1000.10">
    <property type="entry name" value="Zinc finger, CCCH-type"/>
    <property type="match status" value="4"/>
</dbReference>
<keyword evidence="8" id="KW-1185">Reference proteome</keyword>
<dbReference type="Pfam" id="PF14608">
    <property type="entry name" value="zf-CCCH_2"/>
    <property type="match status" value="2"/>
</dbReference>
<comment type="caution">
    <text evidence="7">The sequence shown here is derived from an EMBL/GenBank/DDBJ whole genome shotgun (WGS) entry which is preliminary data.</text>
</comment>
<proteinExistence type="predicted"/>
<feature type="domain" description="C3H1-type" evidence="6">
    <location>
        <begin position="188"/>
        <end position="215"/>
    </location>
</feature>
<feature type="non-terminal residue" evidence="7">
    <location>
        <position position="263"/>
    </location>
</feature>
<feature type="non-terminal residue" evidence="7">
    <location>
        <position position="1"/>
    </location>
</feature>
<dbReference type="EMBL" id="CAJNIZ010045626">
    <property type="protein sequence ID" value="CAE7725288.1"/>
    <property type="molecule type" value="Genomic_DNA"/>
</dbReference>
<feature type="zinc finger region" description="C3H1-type" evidence="5">
    <location>
        <begin position="150"/>
        <end position="177"/>
    </location>
</feature>
<evidence type="ECO:0000256" key="2">
    <source>
        <dbReference type="ARBA" id="ARBA00022737"/>
    </source>
</evidence>
<dbReference type="SMART" id="SM00356">
    <property type="entry name" value="ZnF_C3H1"/>
    <property type="match status" value="6"/>
</dbReference>
<dbReference type="InterPro" id="IPR000571">
    <property type="entry name" value="Znf_CCCH"/>
</dbReference>
<dbReference type="PANTHER" id="PTHR12547:SF18">
    <property type="entry name" value="PROTEIN TIS11"/>
    <property type="match status" value="1"/>
</dbReference>
<feature type="domain" description="C3H1-type" evidence="6">
    <location>
        <begin position="1"/>
        <end position="15"/>
    </location>
</feature>
<feature type="zinc finger region" description="C3H1-type" evidence="5">
    <location>
        <begin position="238"/>
        <end position="263"/>
    </location>
</feature>
<dbReference type="InterPro" id="IPR045877">
    <property type="entry name" value="ZFP36-like"/>
</dbReference>
<dbReference type="GO" id="GO:0008270">
    <property type="term" value="F:zinc ion binding"/>
    <property type="evidence" value="ECO:0007669"/>
    <property type="project" value="UniProtKB-KW"/>
</dbReference>
<keyword evidence="1 5" id="KW-0479">Metal-binding</keyword>
<dbReference type="OrthoDB" id="448837at2759"/>
<dbReference type="Gene3D" id="3.30.1370.210">
    <property type="match status" value="1"/>
</dbReference>
<dbReference type="PANTHER" id="PTHR12547">
    <property type="entry name" value="CCCH ZINC FINGER/TIS11-RELATED"/>
    <property type="match status" value="1"/>
</dbReference>
<keyword evidence="4 5" id="KW-0862">Zinc</keyword>
<keyword evidence="3 5" id="KW-0863">Zinc-finger</keyword>
<evidence type="ECO:0000256" key="3">
    <source>
        <dbReference type="ARBA" id="ARBA00022771"/>
    </source>
</evidence>
<evidence type="ECO:0000256" key="5">
    <source>
        <dbReference type="PROSITE-ProRule" id="PRU00723"/>
    </source>
</evidence>
<dbReference type="PROSITE" id="PS50103">
    <property type="entry name" value="ZF_C3H1"/>
    <property type="match status" value="7"/>
</dbReference>
<dbReference type="SUPFAM" id="SSF90229">
    <property type="entry name" value="CCCH zinc finger"/>
    <property type="match status" value="6"/>
</dbReference>
<feature type="domain" description="C3H1-type" evidence="6">
    <location>
        <begin position="108"/>
        <end position="135"/>
    </location>
</feature>
<dbReference type="Proteomes" id="UP000649617">
    <property type="component" value="Unassembled WGS sequence"/>
</dbReference>
<dbReference type="Pfam" id="PF18044">
    <property type="entry name" value="zf-CCCH_4"/>
    <property type="match status" value="4"/>
</dbReference>
<keyword evidence="2" id="KW-0677">Repeat</keyword>
<accession>A0A812XIH1</accession>
<dbReference type="InterPro" id="IPR041367">
    <property type="entry name" value="Znf-CCCH_4"/>
</dbReference>
<evidence type="ECO:0000313" key="7">
    <source>
        <dbReference type="EMBL" id="CAE7725288.1"/>
    </source>
</evidence>
<evidence type="ECO:0000256" key="4">
    <source>
        <dbReference type="ARBA" id="ARBA00022833"/>
    </source>
</evidence>
<feature type="domain" description="C3H1-type" evidence="6">
    <location>
        <begin position="238"/>
        <end position="263"/>
    </location>
</feature>
<dbReference type="Gene3D" id="2.30.30.1190">
    <property type="match status" value="1"/>
</dbReference>
<gene>
    <name evidence="7" type="primary">HUA1</name>
    <name evidence="7" type="ORF">SPIL2461_LOCUS20736</name>
</gene>
<evidence type="ECO:0000259" key="6">
    <source>
        <dbReference type="PROSITE" id="PS50103"/>
    </source>
</evidence>
<dbReference type="InterPro" id="IPR036855">
    <property type="entry name" value="Znf_CCCH_sf"/>
</dbReference>
<evidence type="ECO:0000256" key="1">
    <source>
        <dbReference type="ARBA" id="ARBA00022723"/>
    </source>
</evidence>